<dbReference type="PANTHER" id="PTHR30458:SF0">
    <property type="entry name" value="1,2-PHENYLACETYL-COA EPOXIDASE, SUBUNIT C"/>
    <property type="match status" value="1"/>
</dbReference>
<name>A0A1X9MAX8_9BACI</name>
<dbReference type="Proteomes" id="UP000193006">
    <property type="component" value="Chromosome"/>
</dbReference>
<gene>
    <name evidence="1" type="ORF">BkAM31D_07680</name>
</gene>
<dbReference type="Gene3D" id="1.20.1260.10">
    <property type="match status" value="1"/>
</dbReference>
<dbReference type="PANTHER" id="PTHR30458">
    <property type="entry name" value="PHENYLACETIC ACID DEGRADATION PROTEIN PAA"/>
    <property type="match status" value="1"/>
</dbReference>
<accession>A0A1X9MAX8</accession>
<evidence type="ECO:0000313" key="1">
    <source>
        <dbReference type="EMBL" id="ARK29750.1"/>
    </source>
</evidence>
<dbReference type="AlphaFoldDB" id="A0A1X9MAX8"/>
<evidence type="ECO:0000313" key="2">
    <source>
        <dbReference type="Proteomes" id="UP000193006"/>
    </source>
</evidence>
<dbReference type="KEGG" id="bkw:BkAM31D_07680"/>
<dbReference type="STRING" id="199441.BkAM31D_07680"/>
<sequence length="207" mass="23606">MRNQQALVKLIEGIADNKYVLGDRLVEVGFSGPDIESTLSSVAIAQGELGHARILYNWSLDLKGHKGRKPDHKCETGKSFREVREINSWVKLIASFYTVNLAIDIVMESLAVAENEEITAYINKVFLEHKEHCVYSEGWALKLLNDQGGVPRKFEEELNKVLVEAKEWLKEIEENEELRAYLAYTNLTELFQRDVDQLKDQGLIANV</sequence>
<dbReference type="GO" id="GO:0010124">
    <property type="term" value="P:phenylacetate catabolic process"/>
    <property type="evidence" value="ECO:0007669"/>
    <property type="project" value="InterPro"/>
</dbReference>
<dbReference type="RefSeq" id="WP_066160026.1">
    <property type="nucleotide sequence ID" value="NZ_CP020814.1"/>
</dbReference>
<keyword evidence="2" id="KW-1185">Reference proteome</keyword>
<dbReference type="InterPro" id="IPR009078">
    <property type="entry name" value="Ferritin-like_SF"/>
</dbReference>
<dbReference type="SUPFAM" id="SSF47240">
    <property type="entry name" value="Ferritin-like"/>
    <property type="match status" value="1"/>
</dbReference>
<protein>
    <submittedName>
        <fullName evidence="1">Phenylacetic acid catabolic protein</fullName>
    </submittedName>
</protein>
<dbReference type="GO" id="GO:0005829">
    <property type="term" value="C:cytosol"/>
    <property type="evidence" value="ECO:0007669"/>
    <property type="project" value="TreeGrafter"/>
</dbReference>
<proteinExistence type="predicted"/>
<dbReference type="Pfam" id="PF05138">
    <property type="entry name" value="PaaA_PaaC"/>
    <property type="match status" value="1"/>
</dbReference>
<dbReference type="InterPro" id="IPR012347">
    <property type="entry name" value="Ferritin-like"/>
</dbReference>
<dbReference type="EMBL" id="CP020814">
    <property type="protein sequence ID" value="ARK29750.1"/>
    <property type="molecule type" value="Genomic_DNA"/>
</dbReference>
<dbReference type="InterPro" id="IPR007814">
    <property type="entry name" value="PaaA_PaaC"/>
</dbReference>
<organism evidence="1 2">
    <name type="scientific">Halalkalibacter krulwichiae</name>
    <dbReference type="NCBI Taxonomy" id="199441"/>
    <lineage>
        <taxon>Bacteria</taxon>
        <taxon>Bacillati</taxon>
        <taxon>Bacillota</taxon>
        <taxon>Bacilli</taxon>
        <taxon>Bacillales</taxon>
        <taxon>Bacillaceae</taxon>
        <taxon>Halalkalibacter</taxon>
    </lineage>
</organism>
<dbReference type="InterPro" id="IPR052703">
    <property type="entry name" value="Aromatic_CoA_ox/epox"/>
</dbReference>
<reference evidence="1 2" key="1">
    <citation type="submission" date="2017-04" db="EMBL/GenBank/DDBJ databases">
        <title>Bacillus krulwichiae AM31D Genome sequencing and assembly.</title>
        <authorList>
            <person name="Krulwich T.A."/>
            <person name="Anastor L."/>
            <person name="Ehrlich R."/>
            <person name="Ehrlich G.D."/>
            <person name="Janto B."/>
        </authorList>
    </citation>
    <scope>NUCLEOTIDE SEQUENCE [LARGE SCALE GENOMIC DNA]</scope>
    <source>
        <strain evidence="1 2">AM31D</strain>
    </source>
</reference>